<dbReference type="Gene3D" id="3.40.50.200">
    <property type="entry name" value="Peptidase S8/S53 domain"/>
    <property type="match status" value="1"/>
</dbReference>
<keyword evidence="7 9" id="KW-0720">Serine protease</keyword>
<dbReference type="PROSITE" id="PS51892">
    <property type="entry name" value="SUBTILASE"/>
    <property type="match status" value="1"/>
</dbReference>
<dbReference type="AlphaFoldDB" id="A0A5B9T527"/>
<name>A0A5B9T527_BACIU</name>
<evidence type="ECO:0000313" key="15">
    <source>
        <dbReference type="EMBL" id="QEG98965.1"/>
    </source>
</evidence>
<evidence type="ECO:0000256" key="6">
    <source>
        <dbReference type="ARBA" id="ARBA00022801"/>
    </source>
</evidence>
<dbReference type="EMBL" id="MN055601">
    <property type="protein sequence ID" value="QEG98965.1"/>
    <property type="molecule type" value="Genomic_DNA"/>
</dbReference>
<evidence type="ECO:0000259" key="12">
    <source>
        <dbReference type="Pfam" id="PF02225"/>
    </source>
</evidence>
<dbReference type="InterPro" id="IPR036852">
    <property type="entry name" value="Peptidase_S8/S53_dom_sf"/>
</dbReference>
<dbReference type="PRINTS" id="PR00723">
    <property type="entry name" value="SUBTILISIN"/>
</dbReference>
<feature type="domain" description="Inhibitor I9" evidence="13">
    <location>
        <begin position="57"/>
        <end position="142"/>
    </location>
</feature>
<dbReference type="InterPro" id="IPR000209">
    <property type="entry name" value="Peptidase_S8/S53_dom"/>
</dbReference>
<comment type="similarity">
    <text evidence="1 9 10">Belongs to the peptidase S8 family.</text>
</comment>
<accession>A0A5B9T527</accession>
<dbReference type="GO" id="GO:0006508">
    <property type="term" value="P:proteolysis"/>
    <property type="evidence" value="ECO:0007669"/>
    <property type="project" value="UniProtKB-KW"/>
</dbReference>
<dbReference type="InterPro" id="IPR022398">
    <property type="entry name" value="Peptidase_S8_His-AS"/>
</dbReference>
<keyword evidence="4 9" id="KW-0645">Protease</keyword>
<evidence type="ECO:0000256" key="9">
    <source>
        <dbReference type="PROSITE-ProRule" id="PRU01240"/>
    </source>
</evidence>
<evidence type="ECO:0000256" key="1">
    <source>
        <dbReference type="ARBA" id="ARBA00011073"/>
    </source>
</evidence>
<feature type="domain" description="PA" evidence="12">
    <location>
        <begin position="383"/>
        <end position="461"/>
    </location>
</feature>
<dbReference type="GO" id="GO:0004252">
    <property type="term" value="F:serine-type endopeptidase activity"/>
    <property type="evidence" value="ECO:0007669"/>
    <property type="project" value="UniProtKB-UniRule"/>
</dbReference>
<protein>
    <submittedName>
        <fullName evidence="15">Vpr</fullName>
    </submittedName>
</protein>
<dbReference type="Pfam" id="PF13860">
    <property type="entry name" value="FlgD_ig"/>
    <property type="match status" value="1"/>
</dbReference>
<evidence type="ECO:0000256" key="10">
    <source>
        <dbReference type="RuleBase" id="RU003355"/>
    </source>
</evidence>
<dbReference type="InterPro" id="IPR023827">
    <property type="entry name" value="Peptidase_S8_Asp-AS"/>
</dbReference>
<dbReference type="PROSITE" id="PS00138">
    <property type="entry name" value="SUBTILASE_SER"/>
    <property type="match status" value="1"/>
</dbReference>
<dbReference type="PROSITE" id="PS00136">
    <property type="entry name" value="SUBTILASE_ASP"/>
    <property type="match status" value="1"/>
</dbReference>
<dbReference type="PANTHER" id="PTHR43806">
    <property type="entry name" value="PEPTIDASE S8"/>
    <property type="match status" value="1"/>
</dbReference>
<gene>
    <name evidence="15" type="primary">vpr</name>
</gene>
<dbReference type="InterPro" id="IPR050131">
    <property type="entry name" value="Peptidase_S8_subtilisin-like"/>
</dbReference>
<feature type="active site" description="Charge relay system" evidence="8 9">
    <location>
        <position position="534"/>
    </location>
</feature>
<dbReference type="Pfam" id="PF05922">
    <property type="entry name" value="Inhibitor_I9"/>
    <property type="match status" value="1"/>
</dbReference>
<dbReference type="PANTHER" id="PTHR43806:SF65">
    <property type="entry name" value="SERINE PROTEASE APRX"/>
    <property type="match status" value="1"/>
</dbReference>
<dbReference type="Pfam" id="PF00082">
    <property type="entry name" value="Peptidase_S8"/>
    <property type="match status" value="1"/>
</dbReference>
<dbReference type="InterPro" id="IPR015500">
    <property type="entry name" value="Peptidase_S8_subtilisin-rel"/>
</dbReference>
<keyword evidence="2" id="KW-0134">Cell wall</keyword>
<dbReference type="PROSITE" id="PS00137">
    <property type="entry name" value="SUBTILASE_HIS"/>
    <property type="match status" value="1"/>
</dbReference>
<evidence type="ECO:0000256" key="8">
    <source>
        <dbReference type="PIRSR" id="PIRSR615500-1"/>
    </source>
</evidence>
<feature type="active site" description="Charge relay system" evidence="8 9">
    <location>
        <position position="189"/>
    </location>
</feature>
<evidence type="ECO:0000256" key="7">
    <source>
        <dbReference type="ARBA" id="ARBA00022825"/>
    </source>
</evidence>
<proteinExistence type="inferred from homology"/>
<evidence type="ECO:0000256" key="3">
    <source>
        <dbReference type="ARBA" id="ARBA00022525"/>
    </source>
</evidence>
<dbReference type="InterPro" id="IPR046450">
    <property type="entry name" value="PA_dom_sf"/>
</dbReference>
<keyword evidence="3" id="KW-0964">Secreted</keyword>
<dbReference type="SUPFAM" id="SSF52743">
    <property type="entry name" value="Subtilisin-like"/>
    <property type="match status" value="1"/>
</dbReference>
<dbReference type="Gene3D" id="2.60.40.4070">
    <property type="match status" value="1"/>
</dbReference>
<dbReference type="InterPro" id="IPR003137">
    <property type="entry name" value="PA_domain"/>
</dbReference>
<dbReference type="CDD" id="cd07474">
    <property type="entry name" value="Peptidases_S8_subtilisin_Vpr-like"/>
    <property type="match status" value="1"/>
</dbReference>
<dbReference type="InterPro" id="IPR034213">
    <property type="entry name" value="S8_Vpr-like"/>
</dbReference>
<evidence type="ECO:0000256" key="4">
    <source>
        <dbReference type="ARBA" id="ARBA00022670"/>
    </source>
</evidence>
<dbReference type="SUPFAM" id="SSF52025">
    <property type="entry name" value="PA domain"/>
    <property type="match status" value="1"/>
</dbReference>
<feature type="domain" description="Peptidase S8/S53" evidence="11">
    <location>
        <begin position="180"/>
        <end position="586"/>
    </location>
</feature>
<feature type="domain" description="FlgD/Vpr Ig-like" evidence="14">
    <location>
        <begin position="723"/>
        <end position="791"/>
    </location>
</feature>
<dbReference type="SMR" id="A0A5B9T527"/>
<evidence type="ECO:0000259" key="11">
    <source>
        <dbReference type="Pfam" id="PF00082"/>
    </source>
</evidence>
<feature type="active site" description="Charge relay system" evidence="8 9">
    <location>
        <position position="233"/>
    </location>
</feature>
<dbReference type="InterPro" id="IPR010259">
    <property type="entry name" value="S8pro/Inhibitor_I9"/>
</dbReference>
<dbReference type="InterPro" id="IPR023828">
    <property type="entry name" value="Peptidase_S8_Ser-AS"/>
</dbReference>
<evidence type="ECO:0000259" key="13">
    <source>
        <dbReference type="Pfam" id="PF05922"/>
    </source>
</evidence>
<dbReference type="Gene3D" id="3.50.30.30">
    <property type="match status" value="1"/>
</dbReference>
<reference evidence="15" key="1">
    <citation type="submission" date="2019-06" db="EMBL/GenBank/DDBJ databases">
        <title>Properties of a minor extracellular protease secreted by Bacillus subtilis SJ4, Isolated from Jeotgals.</title>
        <authorList>
            <person name="Yao Z."/>
            <person name="Kim J.A."/>
            <person name="Kim J.H."/>
        </authorList>
    </citation>
    <scope>NUCLEOTIDE SEQUENCE</scope>
    <source>
        <strain evidence="15">SJ4</strain>
    </source>
</reference>
<dbReference type="CDD" id="cd02133">
    <property type="entry name" value="PA_C5a_like"/>
    <property type="match status" value="1"/>
</dbReference>
<sequence length="810" mass="85974">MKKGIIRFLLVSFVLFFTLSTGITGVKAAPVSSKTSADLEKAEVFGDIDMTTSKKTTVIVELKEKSLAEAKEAGESQSKSKLKTARTKAKNKAIKAVKNGKVNREYEQVFSGFSMKLPANEIPKLLTVKDVKAVYPNVTYKTDNMKDKDVTISEDAVSPQMDDSAPYIGANDAWDLGYTGKGIKVAIIDTGVEYNHPDLKKNFGQYKGHDFVDNDYDPKETPTGDPRGGATDHGTHVAGTVAANGTIKGVAPDATLLAYRVLGPGGSGTTENVIAGVERAVQDGADVMNLSLGNSLNNPDWATSTALDWAMSEGVVAVTSNGNSGPNGWTVGSPGTSREAISVGATQLPLNEYAVKFGSYSSAKVMGYNKEDDVKALNNKEVELVEAGIGEAKDFEGKDLTGKVAVVKRGSIAFVDKADNAKKAGAIGMVVYNNLSGEIEANVPGMSVPTIKLSLEDGEKLVSALKAGETKTTFKLTVSKALGEQVADFSSRGPVMDTWMIKPDISAPGANIVSTIPTHDPGHPYGYGSKQGTSMASPHIAGAVAVIKQAKPKWSVEQIKAAIMNTAVTLKDGDGEVYPHNAQGAGSARIMNAIKADSLVSPGSYSYGTFLKENGNETKNETFTIENQSSIRKSYTLEYSFNGSGISTSGTSRVVIPAHQTGKATAKVKVNTKKTKAGTYEGTVIVREGGKTVAKVPTLLIVKEPDYPRVTSVSVSEGSVQGTYQIETYLPAGSEELAFLVYDSNLDFAGQAGIYKNQDKGYQYFDWDGTINGGTKLPAGEYYLLAYAANKGKSSQVLSEEPFTVEDEFA</sequence>
<evidence type="ECO:0000256" key="5">
    <source>
        <dbReference type="ARBA" id="ARBA00022729"/>
    </source>
</evidence>
<organism evidence="15">
    <name type="scientific">Bacillus subtilis</name>
    <dbReference type="NCBI Taxonomy" id="1423"/>
    <lineage>
        <taxon>Bacteria</taxon>
        <taxon>Bacillati</taxon>
        <taxon>Bacillota</taxon>
        <taxon>Bacilli</taxon>
        <taxon>Bacillales</taxon>
        <taxon>Bacillaceae</taxon>
        <taxon>Bacillus</taxon>
    </lineage>
</organism>
<keyword evidence="6 9" id="KW-0378">Hydrolase</keyword>
<dbReference type="Pfam" id="PF02225">
    <property type="entry name" value="PA"/>
    <property type="match status" value="1"/>
</dbReference>
<dbReference type="InterPro" id="IPR025965">
    <property type="entry name" value="FlgD/Vpr_Ig-like"/>
</dbReference>
<evidence type="ECO:0000259" key="14">
    <source>
        <dbReference type="Pfam" id="PF13860"/>
    </source>
</evidence>
<evidence type="ECO:0000256" key="2">
    <source>
        <dbReference type="ARBA" id="ARBA00022512"/>
    </source>
</evidence>
<keyword evidence="5" id="KW-0732">Signal</keyword>